<sequence>MYLAGTRLNHSAKATFDEIGDQEQLGYTMSDRDSKKTRLSGGKSDIHLGNTRHKTEQGFHQNNRGDVETGVSSQEKDFSSSLIEITDVPPLSFEYHGWSEEGINLCVDLNSSPSYWANRYRNEVCLSENACGSLRQDLGCLRGCSSQGKGDEIFEDGGLPDLVDPKNDLVEEQGNSKEINLDTHGKNLPSLAEEREVGKIVKGRENSECYRFDESLKKFGDRESKMEHQKKKKHRHSKVQSCTDKPVGMFLRSMKKSVTVRPRRSTRLFSKVLHQLLH</sequence>
<feature type="compositionally biased region" description="Basic residues" evidence="1">
    <location>
        <begin position="228"/>
        <end position="238"/>
    </location>
</feature>
<organism evidence="2 3">
    <name type="scientific">Phaseolus angularis</name>
    <name type="common">Azuki bean</name>
    <name type="synonym">Vigna angularis</name>
    <dbReference type="NCBI Taxonomy" id="3914"/>
    <lineage>
        <taxon>Eukaryota</taxon>
        <taxon>Viridiplantae</taxon>
        <taxon>Streptophyta</taxon>
        <taxon>Embryophyta</taxon>
        <taxon>Tracheophyta</taxon>
        <taxon>Spermatophyta</taxon>
        <taxon>Magnoliopsida</taxon>
        <taxon>eudicotyledons</taxon>
        <taxon>Gunneridae</taxon>
        <taxon>Pentapetalae</taxon>
        <taxon>rosids</taxon>
        <taxon>fabids</taxon>
        <taxon>Fabales</taxon>
        <taxon>Fabaceae</taxon>
        <taxon>Papilionoideae</taxon>
        <taxon>50 kb inversion clade</taxon>
        <taxon>NPAAA clade</taxon>
        <taxon>indigoferoid/millettioid clade</taxon>
        <taxon>Phaseoleae</taxon>
        <taxon>Vigna</taxon>
    </lineage>
</organism>
<evidence type="ECO:0000313" key="3">
    <source>
        <dbReference type="Proteomes" id="UP000743370"/>
    </source>
</evidence>
<reference evidence="2 3" key="1">
    <citation type="submission" date="2020-05" db="EMBL/GenBank/DDBJ databases">
        <title>Vigna angularis (adzuki bean) Var. LongXiaoDou No. 4 denovo assembly.</title>
        <authorList>
            <person name="Xiang H."/>
        </authorList>
    </citation>
    <scope>NUCLEOTIDE SEQUENCE [LARGE SCALE GENOMIC DNA]</scope>
    <source>
        <tissue evidence="2">Leaf</tissue>
    </source>
</reference>
<dbReference type="PANTHER" id="PTHR36376">
    <property type="entry name" value="OS09G0514700 PROTEIN"/>
    <property type="match status" value="1"/>
</dbReference>
<feature type="region of interest" description="Disordered" evidence="1">
    <location>
        <begin position="30"/>
        <end position="50"/>
    </location>
</feature>
<dbReference type="EMBL" id="JABFOF010000011">
    <property type="protein sequence ID" value="KAG2371229.1"/>
    <property type="molecule type" value="Genomic_DNA"/>
</dbReference>
<feature type="region of interest" description="Disordered" evidence="1">
    <location>
        <begin position="221"/>
        <end position="241"/>
    </location>
</feature>
<dbReference type="PANTHER" id="PTHR36376:SF1">
    <property type="entry name" value="OS09G0514700 PROTEIN"/>
    <property type="match status" value="1"/>
</dbReference>
<gene>
    <name evidence="2" type="ORF">HKW66_Vig0214030</name>
</gene>
<protein>
    <submittedName>
        <fullName evidence="2">Uncharacterized protein</fullName>
    </submittedName>
</protein>
<proteinExistence type="predicted"/>
<comment type="caution">
    <text evidence="2">The sequence shown here is derived from an EMBL/GenBank/DDBJ whole genome shotgun (WGS) entry which is preliminary data.</text>
</comment>
<name>A0A8T0JDI5_PHAAN</name>
<evidence type="ECO:0000313" key="2">
    <source>
        <dbReference type="EMBL" id="KAG2371229.1"/>
    </source>
</evidence>
<dbReference type="AlphaFoldDB" id="A0A8T0JDI5"/>
<dbReference type="Proteomes" id="UP000743370">
    <property type="component" value="Unassembled WGS sequence"/>
</dbReference>
<evidence type="ECO:0000256" key="1">
    <source>
        <dbReference type="SAM" id="MobiDB-lite"/>
    </source>
</evidence>
<accession>A0A8T0JDI5</accession>